<reference evidence="4" key="1">
    <citation type="journal article" date="2021" name="Sci. Rep.">
        <title>Diploid genomic architecture of Nitzschia inconspicua, an elite biomass production diatom.</title>
        <authorList>
            <person name="Oliver A."/>
            <person name="Podell S."/>
            <person name="Pinowska A."/>
            <person name="Traller J.C."/>
            <person name="Smith S.R."/>
            <person name="McClure R."/>
            <person name="Beliaev A."/>
            <person name="Bohutskyi P."/>
            <person name="Hill E.A."/>
            <person name="Rabines A."/>
            <person name="Zheng H."/>
            <person name="Allen L.Z."/>
            <person name="Kuo A."/>
            <person name="Grigoriev I.V."/>
            <person name="Allen A.E."/>
            <person name="Hazlebeck D."/>
            <person name="Allen E.E."/>
        </authorList>
    </citation>
    <scope>NUCLEOTIDE SEQUENCE</scope>
    <source>
        <strain evidence="4">Hildebrandi</strain>
    </source>
</reference>
<dbReference type="OrthoDB" id="2215036at2759"/>
<dbReference type="Pfam" id="PF19273">
    <property type="entry name" value="Exportin-5"/>
    <property type="match status" value="1"/>
</dbReference>
<dbReference type="GO" id="GO:0003723">
    <property type="term" value="F:RNA binding"/>
    <property type="evidence" value="ECO:0007669"/>
    <property type="project" value="TreeGrafter"/>
</dbReference>
<dbReference type="GO" id="GO:0006405">
    <property type="term" value="P:RNA export from nucleus"/>
    <property type="evidence" value="ECO:0007669"/>
    <property type="project" value="TreeGrafter"/>
</dbReference>
<dbReference type="PANTHER" id="PTHR11223:SF3">
    <property type="entry name" value="EXPORTIN-5"/>
    <property type="match status" value="1"/>
</dbReference>
<feature type="region of interest" description="Disordered" evidence="1">
    <location>
        <begin position="1187"/>
        <end position="1221"/>
    </location>
</feature>
<sequence length="1493" mass="166267">MATSSQQEAILRAIYISSSGQWGTTGQPITSPERQQAFQVLQDFSTNFDGRVPLSLDWLQTPTLSLVTPAEPLDVTMAAKLYACEIVAESLKKSQYTKWSEQDRLRLRQAVLVAAQHRAQQPVSTTNPLANKLASLLADLVVRDFPQRWTTCISDLFSHLWMHPNDGGGVQMGNRMCLQILQLVAEDCTDSDFNSKISTKRRNDILLGLNEVAEQFLPLLFHSLERITQLIQARTSIHQMRLYLINNQQPLSKMTPEQTAAYTAEETKIRELSIIIADTLQCLEKFSRSMPLEWIMHPQHDFCAAFFHLMREPTEDINVLAVECLEQLALRGKLSYTQWLQWIQDLPQAVQNANQQAAQETEYLQAEEALSTGRPPSTVEVPDPLTRQLNFHRALSRTLAVVVSSHIALVVQDKNLLKGNGDESNSRNQNASHFAAYLRLMVDILGHPSGRVVGEQLTLWTTMLRDPQISKSTNTLDPLSADILTAFVNHMIRIEWEDVEEGSHPQSAILQASWEDEEEYNAWANDYRSRSSQLFKYLGNCQPHVASSVLLSRLKAMLSQHGNGEPRDHLDPTTQQLTAASEAVRQFESLVHPLENVLSGLPVWSLNAQGKSKSSAGSNPQQEAAIRAQTQASLSEIARCLLSWDPQYLFLKFRKVQLLECMKHYWKYEPSTLLQGIECFVKTVGAVDEWGGPPNLEADGSKRISGETISLRKKSSTALVAVSKMVPEHLVPWLSQLSDATRNLLSDPDLLQTNRMHLYEFLTVVATAVEDPGQRANFVGSVLADALNILESGETQEALSSVEKFLAFVGITQAATFPGSVTDVANVKIVSDRFVRVFSAFNELLSVGRRCHEAAKKRPNGGIPSTASMGGITTTVPKEMSVSEAAETLTFPDEGPVSLQDLAVNDPFVHLWARILPQVLRMLDVLFKMWRPEWQSALLRNAVQRYALAISDDDAFLCRKNGSNSGGVFGEGGTAGSVIPGTDRREVNLAPKWSGWFSEFRNTLLQMLGLLAGQRALYSPEISQFFPQIVAVAVDQQNLRAMEHRHFAQYLKQFIEIAMMSCPPSLYPTHLAPIIVPVFEHIRYRLEHTWEPVVQPLSNGISCKPLFVRDCESAAALASNGGEAWYQSYYARSCLFVGDLDNETAEAAVEKYRVEFTRIFSDLVQSALALKGDWALVLATMVREEDSRKNGSSGKGSRGPPNRLASSDSLNADGTPKNANQTAIDARKLRRINSLNHFLFLENETVAGFLALSIIQCLAYPDTYTCRRITRICHRMLETVAWHPRYTELLGYRMLAAVTKTIVTEPKWMVGVEWDMINVFRDIYCRLVLGQSLQVGGQGAGAVHPQISATPVVYEQAKSADKPLQGGGILTTPSELPHQLLMSLPGISVPMVQQLDEDLKAKRAAKDQKDTIRDFLRVAADEWKENEHPNAVGSNRNSLGLLDRALAEESLLHNTKKSAVVEDIPEKLVTSRRKSRAEKAAEEANGLSAFSLT</sequence>
<dbReference type="GO" id="GO:0042565">
    <property type="term" value="C:RNA nuclear export complex"/>
    <property type="evidence" value="ECO:0007669"/>
    <property type="project" value="TreeGrafter"/>
</dbReference>
<keyword evidence="5" id="KW-1185">Reference proteome</keyword>
<feature type="region of interest" description="Disordered" evidence="1">
    <location>
        <begin position="1474"/>
        <end position="1493"/>
    </location>
</feature>
<feature type="compositionally biased region" description="Polar residues" evidence="1">
    <location>
        <begin position="1204"/>
        <end position="1221"/>
    </location>
</feature>
<dbReference type="InterPro" id="IPR045478">
    <property type="entry name" value="Exportin-5_C"/>
</dbReference>
<organism evidence="4 5">
    <name type="scientific">Nitzschia inconspicua</name>
    <dbReference type="NCBI Taxonomy" id="303405"/>
    <lineage>
        <taxon>Eukaryota</taxon>
        <taxon>Sar</taxon>
        <taxon>Stramenopiles</taxon>
        <taxon>Ochrophyta</taxon>
        <taxon>Bacillariophyta</taxon>
        <taxon>Bacillariophyceae</taxon>
        <taxon>Bacillariophycidae</taxon>
        <taxon>Bacillariales</taxon>
        <taxon>Bacillariaceae</taxon>
        <taxon>Nitzschia</taxon>
    </lineage>
</organism>
<evidence type="ECO:0000256" key="1">
    <source>
        <dbReference type="SAM" id="MobiDB-lite"/>
    </source>
</evidence>
<feature type="domain" description="Exportin-5 C-terminal" evidence="3">
    <location>
        <begin position="389"/>
        <end position="1094"/>
    </location>
</feature>
<dbReference type="Pfam" id="PF08389">
    <property type="entry name" value="Xpo1"/>
    <property type="match status" value="1"/>
</dbReference>
<dbReference type="GO" id="GO:0005634">
    <property type="term" value="C:nucleus"/>
    <property type="evidence" value="ECO:0007669"/>
    <property type="project" value="TreeGrafter"/>
</dbReference>
<dbReference type="GO" id="GO:0005049">
    <property type="term" value="F:nuclear export signal receptor activity"/>
    <property type="evidence" value="ECO:0007669"/>
    <property type="project" value="InterPro"/>
</dbReference>
<reference evidence="4" key="2">
    <citation type="submission" date="2021-04" db="EMBL/GenBank/DDBJ databases">
        <authorList>
            <person name="Podell S."/>
        </authorList>
    </citation>
    <scope>NUCLEOTIDE SEQUENCE</scope>
    <source>
        <strain evidence="4">Hildebrandi</strain>
    </source>
</reference>
<evidence type="ECO:0000259" key="3">
    <source>
        <dbReference type="Pfam" id="PF19273"/>
    </source>
</evidence>
<evidence type="ECO:0000313" key="4">
    <source>
        <dbReference type="EMBL" id="KAG7345290.1"/>
    </source>
</evidence>
<dbReference type="GO" id="GO:0005737">
    <property type="term" value="C:cytoplasm"/>
    <property type="evidence" value="ECO:0007669"/>
    <property type="project" value="TreeGrafter"/>
</dbReference>
<protein>
    <submittedName>
        <fullName evidence="4">Exportin 1-like protein</fullName>
    </submittedName>
</protein>
<gene>
    <name evidence="4" type="ORF">IV203_032821</name>
</gene>
<dbReference type="InterPro" id="IPR045065">
    <property type="entry name" value="XPO1/5"/>
</dbReference>
<dbReference type="Proteomes" id="UP000693970">
    <property type="component" value="Unassembled WGS sequence"/>
</dbReference>
<dbReference type="PANTHER" id="PTHR11223">
    <property type="entry name" value="EXPORTIN 1/5"/>
    <property type="match status" value="1"/>
</dbReference>
<dbReference type="GO" id="GO:0006611">
    <property type="term" value="P:protein export from nucleus"/>
    <property type="evidence" value="ECO:0007669"/>
    <property type="project" value="InterPro"/>
</dbReference>
<evidence type="ECO:0000313" key="5">
    <source>
        <dbReference type="Proteomes" id="UP000693970"/>
    </source>
</evidence>
<evidence type="ECO:0000259" key="2">
    <source>
        <dbReference type="Pfam" id="PF08389"/>
    </source>
</evidence>
<comment type="caution">
    <text evidence="4">The sequence shown here is derived from an EMBL/GenBank/DDBJ whole genome shotgun (WGS) entry which is preliminary data.</text>
</comment>
<proteinExistence type="predicted"/>
<name>A0A9K3KKB1_9STRA</name>
<accession>A0A9K3KKB1</accession>
<dbReference type="InterPro" id="IPR013598">
    <property type="entry name" value="Exportin-1/Importin-b-like"/>
</dbReference>
<dbReference type="EMBL" id="JAGRRH010000022">
    <property type="protein sequence ID" value="KAG7345290.1"/>
    <property type="molecule type" value="Genomic_DNA"/>
</dbReference>
<feature type="domain" description="Exportin-1/Importin-beta-like" evidence="2">
    <location>
        <begin position="128"/>
        <end position="325"/>
    </location>
</feature>